<dbReference type="InterPro" id="IPR022682">
    <property type="entry name" value="Calpain_domain_III"/>
</dbReference>
<dbReference type="InterPro" id="IPR022684">
    <property type="entry name" value="Calpain_cysteine_protease"/>
</dbReference>
<dbReference type="PROSITE" id="PS50203">
    <property type="entry name" value="CALPAIN_CAT"/>
    <property type="match status" value="1"/>
</dbReference>
<evidence type="ECO:0000256" key="3">
    <source>
        <dbReference type="ARBA" id="ARBA00022801"/>
    </source>
</evidence>
<dbReference type="SMART" id="SM00230">
    <property type="entry name" value="CysPc"/>
    <property type="match status" value="1"/>
</dbReference>
<dbReference type="Gene3D" id="2.60.120.380">
    <property type="match status" value="2"/>
</dbReference>
<dbReference type="InterPro" id="IPR001300">
    <property type="entry name" value="Peptidase_C2_calpain_cat"/>
</dbReference>
<dbReference type="CDD" id="cd00044">
    <property type="entry name" value="CysPc"/>
    <property type="match status" value="1"/>
</dbReference>
<proteinExistence type="inferred from homology"/>
<dbReference type="InterPro" id="IPR000169">
    <property type="entry name" value="Pept_cys_AS"/>
</dbReference>
<name>A0ABD3V8J3_SINWO</name>
<dbReference type="SUPFAM" id="SSF49758">
    <property type="entry name" value="Calpain large subunit, middle domain (domain III)"/>
    <property type="match status" value="1"/>
</dbReference>
<evidence type="ECO:0000313" key="9">
    <source>
        <dbReference type="Proteomes" id="UP001634394"/>
    </source>
</evidence>
<reference evidence="8 9" key="1">
    <citation type="submission" date="2024-11" db="EMBL/GenBank/DDBJ databases">
        <title>Chromosome-level genome assembly of the freshwater bivalve Anodonta woodiana.</title>
        <authorList>
            <person name="Chen X."/>
        </authorList>
    </citation>
    <scope>NUCLEOTIDE SEQUENCE [LARGE SCALE GENOMIC DNA]</scope>
    <source>
        <strain evidence="8">MN2024</strain>
        <tissue evidence="8">Gills</tissue>
    </source>
</reference>
<comment type="caution">
    <text evidence="8">The sequence shown here is derived from an EMBL/GenBank/DDBJ whole genome shotgun (WGS) entry which is preliminary data.</text>
</comment>
<dbReference type="Proteomes" id="UP001634394">
    <property type="component" value="Unassembled WGS sequence"/>
</dbReference>
<keyword evidence="2" id="KW-0645">Protease</keyword>
<comment type="similarity">
    <text evidence="1">Belongs to the peptidase C2 family.</text>
</comment>
<dbReference type="FunFam" id="3.90.70.10:FF:000054">
    <property type="entry name" value="Calpain 14"/>
    <property type="match status" value="1"/>
</dbReference>
<dbReference type="PROSITE" id="PS00139">
    <property type="entry name" value="THIOL_PROTEASE_CYS"/>
    <property type="match status" value="1"/>
</dbReference>
<organism evidence="8 9">
    <name type="scientific">Sinanodonta woodiana</name>
    <name type="common">Chinese pond mussel</name>
    <name type="synonym">Anodonta woodiana</name>
    <dbReference type="NCBI Taxonomy" id="1069815"/>
    <lineage>
        <taxon>Eukaryota</taxon>
        <taxon>Metazoa</taxon>
        <taxon>Spiralia</taxon>
        <taxon>Lophotrochozoa</taxon>
        <taxon>Mollusca</taxon>
        <taxon>Bivalvia</taxon>
        <taxon>Autobranchia</taxon>
        <taxon>Heteroconchia</taxon>
        <taxon>Palaeoheterodonta</taxon>
        <taxon>Unionida</taxon>
        <taxon>Unionoidea</taxon>
        <taxon>Unionidae</taxon>
        <taxon>Unioninae</taxon>
        <taxon>Sinanodonta</taxon>
    </lineage>
</organism>
<dbReference type="GO" id="GO:0006508">
    <property type="term" value="P:proteolysis"/>
    <property type="evidence" value="ECO:0007669"/>
    <property type="project" value="UniProtKB-KW"/>
</dbReference>
<dbReference type="PANTHER" id="PTHR10183:SF379">
    <property type="entry name" value="CALPAIN-5"/>
    <property type="match status" value="1"/>
</dbReference>
<evidence type="ECO:0000259" key="7">
    <source>
        <dbReference type="PROSITE" id="PS50203"/>
    </source>
</evidence>
<dbReference type="Pfam" id="PF00648">
    <property type="entry name" value="Peptidase_C2"/>
    <property type="match status" value="1"/>
</dbReference>
<evidence type="ECO:0000256" key="4">
    <source>
        <dbReference type="ARBA" id="ARBA00022807"/>
    </source>
</evidence>
<gene>
    <name evidence="8" type="ORF">ACJMK2_012547</name>
</gene>
<sequence>MTNKAEELRKTLLSLPEDRLFCDPHFPADAHALYYSEDRLKEAESIVWKRPKDLVEEWQTPYLMVDGMTKNDIKQGILGDCWFLSACAAVSQKEKFISKVMPLDQPLYGIGYRGLVQFRFWRFGEWVDVIIDDQLPTKNKRLIYASCNDPTEFWVALIEKAYAKLHGSYEAIEGGHTMDALVDLTGGLAERILTEDRSTDLFRKIERAYKAGAFITCSRRGDWKFSFKADSNGLVSGHAYTITGIEKIQHKRGEEKLIRVLSPWADGTEWKGSWSDNDVNWTWVDDKTKQQLGMESKDDGEFWMSYRDFCRHFSELTICLMGPDFDGDLVSDTASHMKIIKGEWKEGISAGGSRNNIESFATNPQYLLTLTEPDDPHARLPVGHFRYKPETKKSGVYINYREVSARFQLEPGHYVIIPTTFKPNCSASFMIRVFRDKNFSLKGFRLSLLSLFSDHCDIALETKLDLLVYIEENLAQEAESKYLSSVTLETHQHFRLKDLEAICFG</sequence>
<dbReference type="Gene3D" id="3.90.70.10">
    <property type="entry name" value="Cysteine proteinases"/>
    <property type="match status" value="1"/>
</dbReference>
<comment type="caution">
    <text evidence="6">Lacks conserved residue(s) required for the propagation of feature annotation.</text>
</comment>
<dbReference type="InterPro" id="IPR022683">
    <property type="entry name" value="Calpain_III"/>
</dbReference>
<keyword evidence="3" id="KW-0378">Hydrolase</keyword>
<feature type="active site" evidence="5">
    <location>
        <position position="238"/>
    </location>
</feature>
<accession>A0ABD3V8J3</accession>
<dbReference type="InterPro" id="IPR038765">
    <property type="entry name" value="Papain-like_cys_pep_sf"/>
</dbReference>
<dbReference type="SMART" id="SM00720">
    <property type="entry name" value="calpain_III"/>
    <property type="match status" value="1"/>
</dbReference>
<dbReference type="PRINTS" id="PR00704">
    <property type="entry name" value="CALPAIN"/>
</dbReference>
<dbReference type="GO" id="GO:0008234">
    <property type="term" value="F:cysteine-type peptidase activity"/>
    <property type="evidence" value="ECO:0007669"/>
    <property type="project" value="UniProtKB-KW"/>
</dbReference>
<keyword evidence="9" id="KW-1185">Reference proteome</keyword>
<evidence type="ECO:0000256" key="2">
    <source>
        <dbReference type="ARBA" id="ARBA00022670"/>
    </source>
</evidence>
<dbReference type="PANTHER" id="PTHR10183">
    <property type="entry name" value="CALPAIN"/>
    <property type="match status" value="1"/>
</dbReference>
<protein>
    <recommendedName>
        <fullName evidence="7">Calpain catalytic domain-containing protein</fullName>
    </recommendedName>
</protein>
<dbReference type="Pfam" id="PF01067">
    <property type="entry name" value="Calpain_III"/>
    <property type="match status" value="2"/>
</dbReference>
<evidence type="ECO:0000256" key="5">
    <source>
        <dbReference type="PIRSR" id="PIRSR622684-1"/>
    </source>
</evidence>
<evidence type="ECO:0000313" key="8">
    <source>
        <dbReference type="EMBL" id="KAL3857922.1"/>
    </source>
</evidence>
<dbReference type="AlphaFoldDB" id="A0ABD3V8J3"/>
<evidence type="ECO:0000256" key="6">
    <source>
        <dbReference type="PROSITE-ProRule" id="PRU00239"/>
    </source>
</evidence>
<feature type="active site" evidence="5">
    <location>
        <position position="81"/>
    </location>
</feature>
<feature type="domain" description="Calpain catalytic" evidence="7">
    <location>
        <begin position="20"/>
        <end position="322"/>
    </location>
</feature>
<dbReference type="SUPFAM" id="SSF54001">
    <property type="entry name" value="Cysteine proteinases"/>
    <property type="match status" value="1"/>
</dbReference>
<dbReference type="EMBL" id="JBJQND010000013">
    <property type="protein sequence ID" value="KAL3857922.1"/>
    <property type="molecule type" value="Genomic_DNA"/>
</dbReference>
<evidence type="ECO:0000256" key="1">
    <source>
        <dbReference type="ARBA" id="ARBA00007623"/>
    </source>
</evidence>
<dbReference type="InterPro" id="IPR036213">
    <property type="entry name" value="Calpain_III_sf"/>
</dbReference>
<keyword evidence="4" id="KW-0788">Thiol protease</keyword>